<evidence type="ECO:0000313" key="1">
    <source>
        <dbReference type="EMBL" id="ABB37954.1"/>
    </source>
</evidence>
<accession>Q313E2</accession>
<organism evidence="1 2">
    <name type="scientific">Oleidesulfovibrio alaskensis (strain ATCC BAA-1058 / DSM 17464 / G20)</name>
    <name type="common">Desulfovibrio alaskensis</name>
    <dbReference type="NCBI Taxonomy" id="207559"/>
    <lineage>
        <taxon>Bacteria</taxon>
        <taxon>Pseudomonadati</taxon>
        <taxon>Thermodesulfobacteriota</taxon>
        <taxon>Desulfovibrionia</taxon>
        <taxon>Desulfovibrionales</taxon>
        <taxon>Desulfovibrionaceae</taxon>
        <taxon>Oleidesulfovibrio</taxon>
    </lineage>
</organism>
<proteinExistence type="predicted"/>
<dbReference type="HOGENOM" id="CLU_2034260_0_0_7"/>
<gene>
    <name evidence="1" type="ordered locus">Dde_1153</name>
</gene>
<dbReference type="EMBL" id="CP000112">
    <property type="protein sequence ID" value="ABB37954.1"/>
    <property type="molecule type" value="Genomic_DNA"/>
</dbReference>
<dbReference type="Proteomes" id="UP000002710">
    <property type="component" value="Chromosome"/>
</dbReference>
<keyword evidence="2" id="KW-1185">Reference proteome</keyword>
<dbReference type="AlphaFoldDB" id="Q313E2"/>
<evidence type="ECO:0000313" key="2">
    <source>
        <dbReference type="Proteomes" id="UP000002710"/>
    </source>
</evidence>
<reference evidence="1 2" key="1">
    <citation type="journal article" date="2011" name="J. Bacteriol.">
        <title>Complete genome sequence and updated annotation of Desulfovibrio alaskensis G20.</title>
        <authorList>
            <person name="Hauser L.J."/>
            <person name="Land M.L."/>
            <person name="Brown S.D."/>
            <person name="Larimer F."/>
            <person name="Keller K.L."/>
            <person name="Rapp-Giles B.J."/>
            <person name="Price M.N."/>
            <person name="Lin M."/>
            <person name="Bruce D.C."/>
            <person name="Detter J.C."/>
            <person name="Tapia R."/>
            <person name="Han C.S."/>
            <person name="Goodwin L.A."/>
            <person name="Cheng J.F."/>
            <person name="Pitluck S."/>
            <person name="Copeland A."/>
            <person name="Lucas S."/>
            <person name="Nolan M."/>
            <person name="Lapidus A.L."/>
            <person name="Palumbo A.V."/>
            <person name="Wall J.D."/>
        </authorList>
    </citation>
    <scope>NUCLEOTIDE SEQUENCE [LARGE SCALE GENOMIC DNA]</scope>
    <source>
        <strain evidence="2">ATCC BAA 1058 / DSM 17464 / G20</strain>
    </source>
</reference>
<dbReference type="RefSeq" id="WP_011367176.1">
    <property type="nucleotide sequence ID" value="NC_007519.1"/>
</dbReference>
<dbReference type="eggNOG" id="ENOG5030VNI">
    <property type="taxonomic scope" value="Bacteria"/>
</dbReference>
<protein>
    <recommendedName>
        <fullName evidence="3">Helix-turn-helix domain-containing protein</fullName>
    </recommendedName>
</protein>
<dbReference type="STRING" id="207559.Dde_1153"/>
<name>Q313E2_OLEA2</name>
<dbReference type="KEGG" id="dde:Dde_1153"/>
<sequence>MWPESEIRTATDPYEAQAAENTHHLCHGAAAPPANQLYGAATFLPPPYGYIPQYAPHGEPARPLVLVGLTAICNAVGAGEKTVKRWIRNDNFPARRCTDGTYRADPEAIRRWFAPPPSGRA</sequence>
<evidence type="ECO:0008006" key="3">
    <source>
        <dbReference type="Google" id="ProtNLM"/>
    </source>
</evidence>